<dbReference type="AlphaFoldDB" id="A0A5N7C0U7"/>
<dbReference type="InterPro" id="IPR032710">
    <property type="entry name" value="NTF2-like_dom_sf"/>
</dbReference>
<dbReference type="Proteomes" id="UP000326877">
    <property type="component" value="Unassembled WGS sequence"/>
</dbReference>
<dbReference type="EMBL" id="ML735289">
    <property type="protein sequence ID" value="KAE8387701.1"/>
    <property type="molecule type" value="Genomic_DNA"/>
</dbReference>
<sequence length="108" mass="12369">MLADDSIMLFPGCMMLTSESSPTLKSSLTSDSFTPWKTYVIRDSHVRLLDRHGLCGVVRYRVTAERDLNNKEREQAKEIVIFNALCISTWQKTDEGDWKMASHQQTPC</sequence>
<protein>
    <submittedName>
        <fullName evidence="1">Uncharacterized protein</fullName>
    </submittedName>
</protein>
<organism evidence="1">
    <name type="scientific">Petromyces alliaceus</name>
    <name type="common">Aspergillus alliaceus</name>
    <dbReference type="NCBI Taxonomy" id="209559"/>
    <lineage>
        <taxon>Eukaryota</taxon>
        <taxon>Fungi</taxon>
        <taxon>Dikarya</taxon>
        <taxon>Ascomycota</taxon>
        <taxon>Pezizomycotina</taxon>
        <taxon>Eurotiomycetes</taxon>
        <taxon>Eurotiomycetidae</taxon>
        <taxon>Eurotiales</taxon>
        <taxon>Aspergillaceae</taxon>
        <taxon>Aspergillus</taxon>
        <taxon>Aspergillus subgen. Circumdati</taxon>
    </lineage>
</organism>
<proteinExistence type="predicted"/>
<dbReference type="OrthoDB" id="2865667at2759"/>
<evidence type="ECO:0000313" key="1">
    <source>
        <dbReference type="EMBL" id="KAE8387701.1"/>
    </source>
</evidence>
<gene>
    <name evidence="1" type="ORF">BDV23DRAFT_160640</name>
</gene>
<reference evidence="1" key="1">
    <citation type="submission" date="2019-04" db="EMBL/GenBank/DDBJ databases">
        <title>Friends and foes A comparative genomics studyof 23 Aspergillus species from section Flavi.</title>
        <authorList>
            <consortium name="DOE Joint Genome Institute"/>
            <person name="Kjaerbolling I."/>
            <person name="Vesth T."/>
            <person name="Frisvad J.C."/>
            <person name="Nybo J.L."/>
            <person name="Theobald S."/>
            <person name="Kildgaard S."/>
            <person name="Isbrandt T."/>
            <person name="Kuo A."/>
            <person name="Sato A."/>
            <person name="Lyhne E.K."/>
            <person name="Kogle M.E."/>
            <person name="Wiebenga A."/>
            <person name="Kun R.S."/>
            <person name="Lubbers R.J."/>
            <person name="Makela M.R."/>
            <person name="Barry K."/>
            <person name="Chovatia M."/>
            <person name="Clum A."/>
            <person name="Daum C."/>
            <person name="Haridas S."/>
            <person name="He G."/>
            <person name="LaButti K."/>
            <person name="Lipzen A."/>
            <person name="Mondo S."/>
            <person name="Riley R."/>
            <person name="Salamov A."/>
            <person name="Simmons B.A."/>
            <person name="Magnuson J.K."/>
            <person name="Henrissat B."/>
            <person name="Mortensen U.H."/>
            <person name="Larsen T.O."/>
            <person name="Devries R.P."/>
            <person name="Grigoriev I.V."/>
            <person name="Machida M."/>
            <person name="Baker S.E."/>
            <person name="Andersen M.R."/>
        </authorList>
    </citation>
    <scope>NUCLEOTIDE SEQUENCE [LARGE SCALE GENOMIC DNA]</scope>
    <source>
        <strain evidence="1">IBT 14317</strain>
    </source>
</reference>
<name>A0A5N7C0U7_PETAA</name>
<accession>A0A5N7C0U7</accession>
<dbReference type="SUPFAM" id="SSF54427">
    <property type="entry name" value="NTF2-like"/>
    <property type="match status" value="1"/>
</dbReference>